<sequence length="135" mass="16026">MMTKKKEDSFEEIFSDFHFDIKRWKSLIGHMENEIVFLDRLLGSDVFDTVSTDTMREQNHLYKKRIKTKRDMIVDIKSEVTNHHGLLLGMPKGKNADRDNVFREQHGSLKDRFEKFCKEFNDFRARVLLQTGSVL</sequence>
<protein>
    <submittedName>
        <fullName evidence="1">Uncharacterized protein</fullName>
    </submittedName>
</protein>
<reference evidence="1 2" key="1">
    <citation type="submission" date="2023-03" db="EMBL/GenBank/DDBJ databases">
        <title>Muricauda XX sp. nov. and Muricauda XXX sp. nov., two novel species isolated from Okinawa Trough.</title>
        <authorList>
            <person name="Cao W."/>
            <person name="Deng X."/>
        </authorList>
    </citation>
    <scope>NUCLEOTIDE SEQUENCE [LARGE SCALE GENOMIC DNA]</scope>
    <source>
        <strain evidence="1 2">81s02</strain>
    </source>
</reference>
<proteinExistence type="predicted"/>
<keyword evidence="2" id="KW-1185">Reference proteome</keyword>
<comment type="caution">
    <text evidence="1">The sequence shown here is derived from an EMBL/GenBank/DDBJ whole genome shotgun (WGS) entry which is preliminary data.</text>
</comment>
<accession>A0ABT5XPA8</accession>
<evidence type="ECO:0000313" key="2">
    <source>
        <dbReference type="Proteomes" id="UP001217083"/>
    </source>
</evidence>
<dbReference type="RefSeq" id="WP_275616204.1">
    <property type="nucleotide sequence ID" value="NZ_JARFVA010000003.1"/>
</dbReference>
<gene>
    <name evidence="1" type="ORF">PY091_10895</name>
</gene>
<dbReference type="Proteomes" id="UP001217083">
    <property type="component" value="Unassembled WGS sequence"/>
</dbReference>
<name>A0ABT5XPA8_9FLAO</name>
<organism evidence="1 2">
    <name type="scientific">Flagellimonas okinawensis</name>
    <dbReference type="NCBI Taxonomy" id="3031324"/>
    <lineage>
        <taxon>Bacteria</taxon>
        <taxon>Pseudomonadati</taxon>
        <taxon>Bacteroidota</taxon>
        <taxon>Flavobacteriia</taxon>
        <taxon>Flavobacteriales</taxon>
        <taxon>Flavobacteriaceae</taxon>
        <taxon>Flagellimonas</taxon>
    </lineage>
</organism>
<dbReference type="EMBL" id="JARFVA010000003">
    <property type="protein sequence ID" value="MDF0707725.1"/>
    <property type="molecule type" value="Genomic_DNA"/>
</dbReference>
<evidence type="ECO:0000313" key="1">
    <source>
        <dbReference type="EMBL" id="MDF0707725.1"/>
    </source>
</evidence>